<proteinExistence type="predicted"/>
<feature type="region of interest" description="Disordered" evidence="1">
    <location>
        <begin position="100"/>
        <end position="124"/>
    </location>
</feature>
<protein>
    <recommendedName>
        <fullName evidence="4">Secreted protein</fullName>
    </recommendedName>
</protein>
<feature type="region of interest" description="Disordered" evidence="1">
    <location>
        <begin position="16"/>
        <end position="75"/>
    </location>
</feature>
<reference evidence="2 3" key="1">
    <citation type="journal article" date="2019" name="Int. J. Syst. Evol. Microbiol.">
        <title>The Global Catalogue of Microorganisms (GCM) 10K type strain sequencing project: providing services to taxonomists for standard genome sequencing and annotation.</title>
        <authorList>
            <consortium name="The Broad Institute Genomics Platform"/>
            <consortium name="The Broad Institute Genome Sequencing Center for Infectious Disease"/>
            <person name="Wu L."/>
            <person name="Ma J."/>
        </authorList>
    </citation>
    <scope>NUCLEOTIDE SEQUENCE [LARGE SCALE GENOMIC DNA]</scope>
    <source>
        <strain evidence="2 3">JCM 4524</strain>
    </source>
</reference>
<feature type="compositionally biased region" description="Pro residues" evidence="1">
    <location>
        <begin position="110"/>
        <end position="124"/>
    </location>
</feature>
<keyword evidence="3" id="KW-1185">Reference proteome</keyword>
<evidence type="ECO:0000313" key="3">
    <source>
        <dbReference type="Proteomes" id="UP001500151"/>
    </source>
</evidence>
<accession>A0ABN3RYK0</accession>
<evidence type="ECO:0000256" key="1">
    <source>
        <dbReference type="SAM" id="MobiDB-lite"/>
    </source>
</evidence>
<comment type="caution">
    <text evidence="2">The sequence shown here is derived from an EMBL/GenBank/DDBJ whole genome shotgun (WGS) entry which is preliminary data.</text>
</comment>
<gene>
    <name evidence="2" type="ORF">GCM10010307_84730</name>
</gene>
<evidence type="ECO:0008006" key="4">
    <source>
        <dbReference type="Google" id="ProtNLM"/>
    </source>
</evidence>
<dbReference type="EMBL" id="BAAASJ010000125">
    <property type="protein sequence ID" value="GAA2663905.1"/>
    <property type="molecule type" value="Genomic_DNA"/>
</dbReference>
<evidence type="ECO:0000313" key="2">
    <source>
        <dbReference type="EMBL" id="GAA2663905.1"/>
    </source>
</evidence>
<feature type="compositionally biased region" description="Basic and acidic residues" evidence="1">
    <location>
        <begin position="28"/>
        <end position="51"/>
    </location>
</feature>
<organism evidence="2 3">
    <name type="scientific">Streptomyces vastus</name>
    <dbReference type="NCBI Taxonomy" id="285451"/>
    <lineage>
        <taxon>Bacteria</taxon>
        <taxon>Bacillati</taxon>
        <taxon>Actinomycetota</taxon>
        <taxon>Actinomycetes</taxon>
        <taxon>Kitasatosporales</taxon>
        <taxon>Streptomycetaceae</taxon>
        <taxon>Streptomyces</taxon>
    </lineage>
</organism>
<sequence>MTLRVAAAGALWLVAPTRRSRISTQPRAPEKAKACDFPRPEKARTPPEEHAPGQARTPNYPQLPTGGRGRGPVRPMPVAQVLSQVTFAVYRHRVVRPACDGLTHRHPAPHPKTNPPAQPPEATR</sequence>
<name>A0ABN3RYK0_9ACTN</name>
<dbReference type="Proteomes" id="UP001500151">
    <property type="component" value="Unassembled WGS sequence"/>
</dbReference>